<protein>
    <recommendedName>
        <fullName evidence="4">Mannosyl-glycoprotein endo-beta-N-acetylglucosaminidase</fullName>
    </recommendedName>
</protein>
<feature type="transmembrane region" description="Helical" evidence="1">
    <location>
        <begin position="187"/>
        <end position="206"/>
    </location>
</feature>
<comment type="caution">
    <text evidence="2">The sequence shown here is derived from an EMBL/GenBank/DDBJ whole genome shotgun (WGS) entry which is preliminary data.</text>
</comment>
<sequence length="384" mass="43778">MPADEAFVLSPTDVRNIRSYVQLKYAAMPHESRVEIVADAVSRIIHRQLPDFEYGLKRSVTTALIRTAVLEHQRPVRADDIFRVCLSLDRTASTIYDPFHSWVERQLRISCEKPVLERLLDKLPSDEEMSEIAANEDKGSLWAQLKSLLNEEGFTALEEPAGSFPAEVINLPLPQSQPSQRKIKPRAYMYGALCICLITASLLYGWSLGKPSPYVLQPPVVLKHAQPIEAQLDGLPIELRYQEIDQARLIDFLETKSSILAEQPYFDAILAAAKSFDIHPILLFSITGQEQGFVPKSNKQYKQIANNPFNVFHSWQDFNTNIHESAEIAARTIVRLSKDRPSDVDPYVWINREYAEDPKWSDGVRSIFATMKNYMDKQSETNRD</sequence>
<gene>
    <name evidence="2" type="ORF">DFP97_102123</name>
</gene>
<evidence type="ECO:0000313" key="2">
    <source>
        <dbReference type="EMBL" id="RCW50931.1"/>
    </source>
</evidence>
<evidence type="ECO:0008006" key="4">
    <source>
        <dbReference type="Google" id="ProtNLM"/>
    </source>
</evidence>
<keyword evidence="1" id="KW-0472">Membrane</keyword>
<dbReference type="AlphaFoldDB" id="A0A368W914"/>
<organism evidence="2 3">
    <name type="scientific">Paenibacillus prosopidis</name>
    <dbReference type="NCBI Taxonomy" id="630520"/>
    <lineage>
        <taxon>Bacteria</taxon>
        <taxon>Bacillati</taxon>
        <taxon>Bacillota</taxon>
        <taxon>Bacilli</taxon>
        <taxon>Bacillales</taxon>
        <taxon>Paenibacillaceae</taxon>
        <taxon>Paenibacillus</taxon>
    </lineage>
</organism>
<name>A0A368W914_9BACL</name>
<dbReference type="RefSeq" id="WP_114378447.1">
    <property type="nucleotide sequence ID" value="NZ_QPJD01000002.1"/>
</dbReference>
<proteinExistence type="predicted"/>
<dbReference type="EMBL" id="QPJD01000002">
    <property type="protein sequence ID" value="RCW50931.1"/>
    <property type="molecule type" value="Genomic_DNA"/>
</dbReference>
<dbReference type="Proteomes" id="UP000252415">
    <property type="component" value="Unassembled WGS sequence"/>
</dbReference>
<evidence type="ECO:0000256" key="1">
    <source>
        <dbReference type="SAM" id="Phobius"/>
    </source>
</evidence>
<accession>A0A368W914</accession>
<keyword evidence="1" id="KW-1133">Transmembrane helix</keyword>
<reference evidence="2 3" key="1">
    <citation type="submission" date="2018-07" db="EMBL/GenBank/DDBJ databases">
        <title>Genomic Encyclopedia of Type Strains, Phase III (KMG-III): the genomes of soil and plant-associated and newly described type strains.</title>
        <authorList>
            <person name="Whitman W."/>
        </authorList>
    </citation>
    <scope>NUCLEOTIDE SEQUENCE [LARGE SCALE GENOMIC DNA]</scope>
    <source>
        <strain evidence="2 3">CECT 7506</strain>
    </source>
</reference>
<evidence type="ECO:0000313" key="3">
    <source>
        <dbReference type="Proteomes" id="UP000252415"/>
    </source>
</evidence>
<keyword evidence="1" id="KW-0812">Transmembrane</keyword>
<dbReference type="OrthoDB" id="9805070at2"/>
<keyword evidence="3" id="KW-1185">Reference proteome</keyword>